<feature type="transmembrane region" description="Helical" evidence="10">
    <location>
        <begin position="224"/>
        <end position="246"/>
    </location>
</feature>
<keyword evidence="7 10" id="KW-1133">Transmembrane helix</keyword>
<feature type="transmembrane region" description="Helical" evidence="10">
    <location>
        <begin position="313"/>
        <end position="331"/>
    </location>
</feature>
<dbReference type="OrthoDB" id="504708at2759"/>
<evidence type="ECO:0000256" key="6">
    <source>
        <dbReference type="ARBA" id="ARBA00022958"/>
    </source>
</evidence>
<dbReference type="PANTHER" id="PTHR30540">
    <property type="entry name" value="OSMOTIC STRESS POTASSIUM TRANSPORTER"/>
    <property type="match status" value="1"/>
</dbReference>
<evidence type="ECO:0000256" key="3">
    <source>
        <dbReference type="ARBA" id="ARBA00022448"/>
    </source>
</evidence>
<comment type="caution">
    <text evidence="13">The sequence shown here is derived from an EMBL/GenBank/DDBJ whole genome shotgun (WGS) entry which is preliminary data.</text>
</comment>
<evidence type="ECO:0000259" key="11">
    <source>
        <dbReference type="Pfam" id="PF02705"/>
    </source>
</evidence>
<accession>A0A9D5D7U3</accession>
<feature type="transmembrane region" description="Helical" evidence="10">
    <location>
        <begin position="286"/>
        <end position="307"/>
    </location>
</feature>
<comment type="similarity">
    <text evidence="2 10">Belongs to the HAK/KUP transporter (TC 2.A.72.3) family.</text>
</comment>
<keyword evidence="14" id="KW-1185">Reference proteome</keyword>
<dbReference type="Pfam" id="PF22776">
    <property type="entry name" value="K_trans_C"/>
    <property type="match status" value="1"/>
</dbReference>
<evidence type="ECO:0000256" key="7">
    <source>
        <dbReference type="ARBA" id="ARBA00022989"/>
    </source>
</evidence>
<dbReference type="NCBIfam" id="TIGR00794">
    <property type="entry name" value="kup"/>
    <property type="match status" value="1"/>
</dbReference>
<evidence type="ECO:0000256" key="9">
    <source>
        <dbReference type="ARBA" id="ARBA00023136"/>
    </source>
</evidence>
<feature type="transmembrane region" description="Helical" evidence="10">
    <location>
        <begin position="176"/>
        <end position="203"/>
    </location>
</feature>
<feature type="transmembrane region" description="Helical" evidence="10">
    <location>
        <begin position="136"/>
        <end position="156"/>
    </location>
</feature>
<feature type="domain" description="K+ potassium transporter C-terminal" evidence="12">
    <location>
        <begin position="365"/>
        <end position="441"/>
    </location>
</feature>
<feature type="transmembrane region" description="Helical" evidence="10">
    <location>
        <begin position="258"/>
        <end position="279"/>
    </location>
</feature>
<organism evidence="13 14">
    <name type="scientific">Dioscorea zingiberensis</name>
    <dbReference type="NCBI Taxonomy" id="325984"/>
    <lineage>
        <taxon>Eukaryota</taxon>
        <taxon>Viridiplantae</taxon>
        <taxon>Streptophyta</taxon>
        <taxon>Embryophyta</taxon>
        <taxon>Tracheophyta</taxon>
        <taxon>Spermatophyta</taxon>
        <taxon>Magnoliopsida</taxon>
        <taxon>Liliopsida</taxon>
        <taxon>Dioscoreales</taxon>
        <taxon>Dioscoreaceae</taxon>
        <taxon>Dioscorea</taxon>
    </lineage>
</organism>
<evidence type="ECO:0000313" key="14">
    <source>
        <dbReference type="Proteomes" id="UP001085076"/>
    </source>
</evidence>
<comment type="subcellular location">
    <subcellularLocation>
        <location evidence="1 10">Membrane</location>
        <topology evidence="1 10">Multi-pass membrane protein</topology>
    </subcellularLocation>
</comment>
<dbReference type="GO" id="GO:0016020">
    <property type="term" value="C:membrane"/>
    <property type="evidence" value="ECO:0007669"/>
    <property type="project" value="UniProtKB-SubCell"/>
</dbReference>
<feature type="transmembrane region" description="Helical" evidence="10">
    <location>
        <begin position="32"/>
        <end position="50"/>
    </location>
</feature>
<evidence type="ECO:0000256" key="4">
    <source>
        <dbReference type="ARBA" id="ARBA00022538"/>
    </source>
</evidence>
<proteinExistence type="inferred from homology"/>
<keyword evidence="5 10" id="KW-0812">Transmembrane</keyword>
<dbReference type="InterPro" id="IPR003855">
    <property type="entry name" value="K+_transporter"/>
</dbReference>
<keyword evidence="4 10" id="KW-0633">Potassium transport</keyword>
<evidence type="ECO:0000256" key="5">
    <source>
        <dbReference type="ARBA" id="ARBA00022692"/>
    </source>
</evidence>
<protein>
    <recommendedName>
        <fullName evidence="10">Potassium transporter</fullName>
    </recommendedName>
</protein>
<reference evidence="13" key="1">
    <citation type="submission" date="2021-03" db="EMBL/GenBank/DDBJ databases">
        <authorList>
            <person name="Li Z."/>
            <person name="Yang C."/>
        </authorList>
    </citation>
    <scope>NUCLEOTIDE SEQUENCE</scope>
    <source>
        <strain evidence="13">Dzin_1.0</strain>
        <tissue evidence="13">Leaf</tissue>
    </source>
</reference>
<dbReference type="GO" id="GO:0015079">
    <property type="term" value="F:potassium ion transmembrane transporter activity"/>
    <property type="evidence" value="ECO:0007669"/>
    <property type="project" value="UniProtKB-UniRule"/>
</dbReference>
<evidence type="ECO:0000256" key="1">
    <source>
        <dbReference type="ARBA" id="ARBA00004141"/>
    </source>
</evidence>
<dbReference type="Proteomes" id="UP001085076">
    <property type="component" value="Miscellaneous, Linkage group lg01"/>
</dbReference>
<dbReference type="PANTHER" id="PTHR30540:SF4">
    <property type="entry name" value="POTASSIUM TRANSPORTER 12-RELATED"/>
    <property type="match status" value="1"/>
</dbReference>
<gene>
    <name evidence="13" type="ORF">J5N97_005037</name>
</gene>
<keyword evidence="3" id="KW-0813">Transport</keyword>
<evidence type="ECO:0000313" key="13">
    <source>
        <dbReference type="EMBL" id="KAJ0986681.1"/>
    </source>
</evidence>
<sequence>MVIGDGILTPSMSVMSAVSGLQGAVPGFNTDAIVLVSIGILVCLFSIQSFGTGKVGFLFAPALGLWFFSLGSIGIYNILKYDLSVLKAFNPAYIFLFFRRNRGKAWSALGGVVLCITGAEAMFADLGHFSVISIQIAFTCVVFPCLLLAYMGQAAYLLKNPTSVERIFYDSVPDIFFWPVFVIATLAAMIASQAMISATFSCVKQSMALGCFPRLKIIHTSKRFMGQIYIPVINWFLMIMCIAVVASFRSTTDIANAYGIAEVGVMLVSTTLVTLVMLLIWQTNLFLALCFPVIFGTIELIYLSAVLTKILEGGWLPLAFASFFLCIMYTWNYGSVLKYKSEMREKISMDFILELGSSLGTVRVPGIGLVYNELVQGIPSLFGQFLVNLPAIHSTIVFVSIKYVPVPKVSQEERFLFRRVCQKDFHMFRCIARYGYKDVRKEDPRIFEQRVWWIVSRNFETGSPRACLRNKLS</sequence>
<dbReference type="Pfam" id="PF02705">
    <property type="entry name" value="K_trans"/>
    <property type="match status" value="1"/>
</dbReference>
<evidence type="ECO:0000256" key="2">
    <source>
        <dbReference type="ARBA" id="ARBA00008440"/>
    </source>
</evidence>
<feature type="transmembrane region" description="Helical" evidence="10">
    <location>
        <begin position="57"/>
        <end position="79"/>
    </location>
</feature>
<dbReference type="EMBL" id="JAGGNH010000001">
    <property type="protein sequence ID" value="KAJ0986681.1"/>
    <property type="molecule type" value="Genomic_DNA"/>
</dbReference>
<dbReference type="AlphaFoldDB" id="A0A9D5D7U3"/>
<comment type="caution">
    <text evidence="10">Lacks conserved residue(s) required for the propagation of feature annotation.</text>
</comment>
<feature type="transmembrane region" description="Helical" evidence="10">
    <location>
        <begin position="105"/>
        <end position="124"/>
    </location>
</feature>
<evidence type="ECO:0000259" key="12">
    <source>
        <dbReference type="Pfam" id="PF22776"/>
    </source>
</evidence>
<keyword evidence="8 10" id="KW-0406">Ion transport</keyword>
<name>A0A9D5D7U3_9LILI</name>
<reference evidence="13" key="2">
    <citation type="journal article" date="2022" name="Hortic Res">
        <title>The genome of Dioscorea zingiberensis sheds light on the biosynthesis, origin and evolution of the medicinally important diosgenin saponins.</title>
        <authorList>
            <person name="Li Y."/>
            <person name="Tan C."/>
            <person name="Li Z."/>
            <person name="Guo J."/>
            <person name="Li S."/>
            <person name="Chen X."/>
            <person name="Wang C."/>
            <person name="Dai X."/>
            <person name="Yang H."/>
            <person name="Song W."/>
            <person name="Hou L."/>
            <person name="Xu J."/>
            <person name="Tong Z."/>
            <person name="Xu A."/>
            <person name="Yuan X."/>
            <person name="Wang W."/>
            <person name="Yang Q."/>
            <person name="Chen L."/>
            <person name="Sun Z."/>
            <person name="Wang K."/>
            <person name="Pan B."/>
            <person name="Chen J."/>
            <person name="Bao Y."/>
            <person name="Liu F."/>
            <person name="Qi X."/>
            <person name="Gang D.R."/>
            <person name="Wen J."/>
            <person name="Li J."/>
        </authorList>
    </citation>
    <scope>NUCLEOTIDE SEQUENCE</scope>
    <source>
        <strain evidence="13">Dzin_1.0</strain>
    </source>
</reference>
<evidence type="ECO:0000256" key="8">
    <source>
        <dbReference type="ARBA" id="ARBA00023065"/>
    </source>
</evidence>
<keyword evidence="6 10" id="KW-0630">Potassium</keyword>
<feature type="domain" description="K+ potassium transporter integral membrane" evidence="11">
    <location>
        <begin position="1"/>
        <end position="353"/>
    </location>
</feature>
<dbReference type="InterPro" id="IPR053952">
    <property type="entry name" value="K_trans_C"/>
</dbReference>
<keyword evidence="9 10" id="KW-0472">Membrane</keyword>
<evidence type="ECO:0000256" key="10">
    <source>
        <dbReference type="RuleBase" id="RU321113"/>
    </source>
</evidence>
<comment type="function">
    <text evidence="10">Potassium transporter.</text>
</comment>
<dbReference type="InterPro" id="IPR053951">
    <property type="entry name" value="K_trans_N"/>
</dbReference>